<feature type="compositionally biased region" description="Polar residues" evidence="1">
    <location>
        <begin position="28"/>
        <end position="53"/>
    </location>
</feature>
<name>C6XDE8_METGS</name>
<dbReference type="KEGG" id="mei:Msip34_1327"/>
<organism evidence="3 4">
    <name type="scientific">Methylovorus glucosotrophus (strain SIP3-4)</name>
    <dbReference type="NCBI Taxonomy" id="582744"/>
    <lineage>
        <taxon>Bacteria</taxon>
        <taxon>Pseudomonadati</taxon>
        <taxon>Pseudomonadota</taxon>
        <taxon>Betaproteobacteria</taxon>
        <taxon>Nitrosomonadales</taxon>
        <taxon>Methylophilaceae</taxon>
        <taxon>Methylovorus</taxon>
    </lineage>
</organism>
<evidence type="ECO:0000313" key="4">
    <source>
        <dbReference type="Proteomes" id="UP000002743"/>
    </source>
</evidence>
<evidence type="ECO:0000313" key="3">
    <source>
        <dbReference type="EMBL" id="ACT50573.1"/>
    </source>
</evidence>
<dbReference type="RefSeq" id="WP_013442190.1">
    <property type="nucleotide sequence ID" value="NC_012969.1"/>
</dbReference>
<reference evidence="4" key="1">
    <citation type="submission" date="2009-07" db="EMBL/GenBank/DDBJ databases">
        <title>Complete sequence of chromosome of Methylovorus sp. SIP3-4.</title>
        <authorList>
            <person name="Lucas S."/>
            <person name="Copeland A."/>
            <person name="Lapidus A."/>
            <person name="Glavina del Rio T."/>
            <person name="Tice H."/>
            <person name="Bruce D."/>
            <person name="Goodwin L."/>
            <person name="Pitluck S."/>
            <person name="Clum A."/>
            <person name="Larimer F."/>
            <person name="Land M."/>
            <person name="Hauser L."/>
            <person name="Kyrpides N."/>
            <person name="Mikhailova N."/>
            <person name="Kayluzhnaya M."/>
            <person name="Chistoserdova L."/>
        </authorList>
    </citation>
    <scope>NUCLEOTIDE SEQUENCE [LARGE SCALE GENOMIC DNA]</scope>
    <source>
        <strain evidence="4">SIP3-4</strain>
    </source>
</reference>
<evidence type="ECO:0008006" key="5">
    <source>
        <dbReference type="Google" id="ProtNLM"/>
    </source>
</evidence>
<dbReference type="STRING" id="582744.Msip34_1327"/>
<feature type="signal peptide" evidence="2">
    <location>
        <begin position="1"/>
        <end position="24"/>
    </location>
</feature>
<feature type="compositionally biased region" description="Basic and acidic residues" evidence="1">
    <location>
        <begin position="73"/>
        <end position="82"/>
    </location>
</feature>
<dbReference type="eggNOG" id="ENOG5032Q73">
    <property type="taxonomic scope" value="Bacteria"/>
</dbReference>
<dbReference type="EMBL" id="CP001674">
    <property type="protein sequence ID" value="ACT50573.1"/>
    <property type="molecule type" value="Genomic_DNA"/>
</dbReference>
<dbReference type="HOGENOM" id="CLU_2343479_0_0_4"/>
<feature type="chain" id="PRO_5002972667" description="Secreted protein" evidence="2">
    <location>
        <begin position="25"/>
        <end position="97"/>
    </location>
</feature>
<accession>C6XDE8</accession>
<evidence type="ECO:0000256" key="2">
    <source>
        <dbReference type="SAM" id="SignalP"/>
    </source>
</evidence>
<keyword evidence="4" id="KW-1185">Reference proteome</keyword>
<keyword evidence="2" id="KW-0732">Signal</keyword>
<protein>
    <recommendedName>
        <fullName evidence="5">Secreted protein</fullName>
    </recommendedName>
</protein>
<feature type="region of interest" description="Disordered" evidence="1">
    <location>
        <begin position="24"/>
        <end position="97"/>
    </location>
</feature>
<proteinExistence type="predicted"/>
<gene>
    <name evidence="3" type="ordered locus">Msip34_1327</name>
</gene>
<dbReference type="AlphaFoldDB" id="C6XDE8"/>
<reference evidence="3 4" key="2">
    <citation type="journal article" date="2011" name="J. Bacteriol.">
        <title>Genomes of three methylotrophs from a single niche uncover genetic and metabolic divergence of Methylophilaceae.</title>
        <authorList>
            <person name="Lapidus A."/>
            <person name="Clum A."/>
            <person name="Labutti K."/>
            <person name="Kaluzhnaya M.G."/>
            <person name="Lim S."/>
            <person name="Beck D.A."/>
            <person name="Glavina Del Rio T."/>
            <person name="Nolan M."/>
            <person name="Mavromatis K."/>
            <person name="Huntemann M."/>
            <person name="Lucas S."/>
            <person name="Lidstrom M.E."/>
            <person name="Ivanova N."/>
            <person name="Chistoserdova L."/>
        </authorList>
    </citation>
    <scope>NUCLEOTIDE SEQUENCE [LARGE SCALE GENOMIC DNA]</scope>
    <source>
        <strain evidence="3 4">SIP3-4</strain>
    </source>
</reference>
<dbReference type="Proteomes" id="UP000002743">
    <property type="component" value="Chromosome"/>
</dbReference>
<evidence type="ECO:0000256" key="1">
    <source>
        <dbReference type="SAM" id="MobiDB-lite"/>
    </source>
</evidence>
<sequence length="97" mass="10287" precursor="true">MPMLRLCLFAASLCLMAMISVSHAADPSGSTLPPCDQSSATSKPPCSADSKSVTVPPAHPQEHKSVIVPPRMPQEDQPDRSTKPGTDIHQPTPSTKQ</sequence>